<evidence type="ECO:0000313" key="2">
    <source>
        <dbReference type="Proteomes" id="UP000287547"/>
    </source>
</evidence>
<gene>
    <name evidence="1" type="ORF">DMH04_23155</name>
</gene>
<comment type="caution">
    <text evidence="1">The sequence shown here is derived from an EMBL/GenBank/DDBJ whole genome shotgun (WGS) entry which is preliminary data.</text>
</comment>
<dbReference type="EMBL" id="QHKI01000019">
    <property type="protein sequence ID" value="RSM83544.1"/>
    <property type="molecule type" value="Genomic_DNA"/>
</dbReference>
<reference evidence="1 2" key="1">
    <citation type="submission" date="2018-05" db="EMBL/GenBank/DDBJ databases">
        <title>Evolution of GPA BGCs.</title>
        <authorList>
            <person name="Waglechner N."/>
            <person name="Wright G.D."/>
        </authorList>
    </citation>
    <scope>NUCLEOTIDE SEQUENCE [LARGE SCALE GENOMIC DNA]</scope>
    <source>
        <strain evidence="1 2">A82846</strain>
    </source>
</reference>
<dbReference type="AlphaFoldDB" id="A0A428Z7C7"/>
<protein>
    <submittedName>
        <fullName evidence="1">Uncharacterized protein</fullName>
    </submittedName>
</protein>
<dbReference type="Proteomes" id="UP000287547">
    <property type="component" value="Unassembled WGS sequence"/>
</dbReference>
<proteinExistence type="predicted"/>
<name>A0A428Z7C7_KIBAR</name>
<accession>A0A428Z7C7</accession>
<organism evidence="1 2">
    <name type="scientific">Kibdelosporangium aridum</name>
    <dbReference type="NCBI Taxonomy" id="2030"/>
    <lineage>
        <taxon>Bacteria</taxon>
        <taxon>Bacillati</taxon>
        <taxon>Actinomycetota</taxon>
        <taxon>Actinomycetes</taxon>
        <taxon>Pseudonocardiales</taxon>
        <taxon>Pseudonocardiaceae</taxon>
        <taxon>Kibdelosporangium</taxon>
    </lineage>
</organism>
<evidence type="ECO:0000313" key="1">
    <source>
        <dbReference type="EMBL" id="RSM83544.1"/>
    </source>
</evidence>
<dbReference type="RefSeq" id="WP_037269309.1">
    <property type="nucleotide sequence ID" value="NZ_QHKI01000019.1"/>
</dbReference>
<sequence>MATTNRTNTNIAAYARSEADDPVKFEFGESLVGQAAVDKRIQWAHADPWEPNQRWAANSNA</sequence>